<feature type="compositionally biased region" description="Basic and acidic residues" evidence="1">
    <location>
        <begin position="197"/>
        <end position="218"/>
    </location>
</feature>
<feature type="compositionally biased region" description="Acidic residues" evidence="1">
    <location>
        <begin position="232"/>
        <end position="241"/>
    </location>
</feature>
<accession>A0A8R2JMD8</accession>
<dbReference type="Proteomes" id="UP000007819">
    <property type="component" value="Chromosome X"/>
</dbReference>
<evidence type="ECO:0000313" key="2">
    <source>
        <dbReference type="EnsemblMetazoa" id="XP_029341850.1"/>
    </source>
</evidence>
<dbReference type="OrthoDB" id="6629274at2759"/>
<evidence type="ECO:0000256" key="1">
    <source>
        <dbReference type="SAM" id="MobiDB-lite"/>
    </source>
</evidence>
<sequence>MASRVSVNIFYIYDKSPTSLLRGIYAIKMANDKIEEIELNLQTRIESRNDIDMITKEFSAITVYIMEKDIILRLTDSSVKAINPKRSKGVAFEVVKGVMARLSIFDGVDATLYCPTKEIGPANDAALNSDVTLPDFATLMTRDEIYVKFEERRKRKEERESGRFITPLKNRTPVSSPSVISTRPVSASSPAVHGNAGRREKEKALSSAIEDKINSMRMDDDDEELDSKSNGDEDEENENSDELLTQIASHSKDVYVFSKSEVIEHSVEKLPSPYVVNGLYRYSFEKKGGKMTFKRIKGSGLCADYYRILLADNSEIVLAKAK</sequence>
<keyword evidence="3" id="KW-1185">Reference proteome</keyword>
<dbReference type="EnsemblMetazoa" id="XM_016800386.2">
    <property type="protein sequence ID" value="XP_016655875.2"/>
    <property type="gene ID" value="LOC107882261"/>
</dbReference>
<name>A0A8R2JMD8_ACYPI</name>
<dbReference type="KEGG" id="api:107882261"/>
<dbReference type="RefSeq" id="XP_016655875.2">
    <property type="nucleotide sequence ID" value="XM_016800386.2"/>
</dbReference>
<dbReference type="RefSeq" id="XP_029341849.1">
    <property type="nucleotide sequence ID" value="XM_029485989.1"/>
</dbReference>
<proteinExistence type="predicted"/>
<reference evidence="2" key="2">
    <citation type="submission" date="2022-06" db="UniProtKB">
        <authorList>
            <consortium name="EnsemblMetazoa"/>
        </authorList>
    </citation>
    <scope>IDENTIFICATION</scope>
</reference>
<organism evidence="2 3">
    <name type="scientific">Acyrthosiphon pisum</name>
    <name type="common">Pea aphid</name>
    <dbReference type="NCBI Taxonomy" id="7029"/>
    <lineage>
        <taxon>Eukaryota</taxon>
        <taxon>Metazoa</taxon>
        <taxon>Ecdysozoa</taxon>
        <taxon>Arthropoda</taxon>
        <taxon>Hexapoda</taxon>
        <taxon>Insecta</taxon>
        <taxon>Pterygota</taxon>
        <taxon>Neoptera</taxon>
        <taxon>Paraneoptera</taxon>
        <taxon>Hemiptera</taxon>
        <taxon>Sternorrhyncha</taxon>
        <taxon>Aphidomorpha</taxon>
        <taxon>Aphidoidea</taxon>
        <taxon>Aphididae</taxon>
        <taxon>Macrosiphini</taxon>
        <taxon>Acyrthosiphon</taxon>
    </lineage>
</organism>
<dbReference type="RefSeq" id="XP_029341850.1">
    <property type="nucleotide sequence ID" value="XM_029485990.1"/>
</dbReference>
<dbReference type="EnsemblMetazoa" id="XM_029485990.1">
    <property type="protein sequence ID" value="XP_029341850.1"/>
    <property type="gene ID" value="LOC107882261"/>
</dbReference>
<dbReference type="GeneID" id="107882261"/>
<dbReference type="EnsemblMetazoa" id="XM_029485989.1">
    <property type="protein sequence ID" value="XP_029341849.1"/>
    <property type="gene ID" value="LOC107882261"/>
</dbReference>
<reference evidence="3" key="1">
    <citation type="submission" date="2010-06" db="EMBL/GenBank/DDBJ databases">
        <authorList>
            <person name="Jiang H."/>
            <person name="Abraham K."/>
            <person name="Ali S."/>
            <person name="Alsbrooks S.L."/>
            <person name="Anim B.N."/>
            <person name="Anosike U.S."/>
            <person name="Attaway T."/>
            <person name="Bandaranaike D.P."/>
            <person name="Battles P.K."/>
            <person name="Bell S.N."/>
            <person name="Bell A.V."/>
            <person name="Beltran B."/>
            <person name="Bickham C."/>
            <person name="Bustamante Y."/>
            <person name="Caleb T."/>
            <person name="Canada A."/>
            <person name="Cardenas V."/>
            <person name="Carter K."/>
            <person name="Chacko J."/>
            <person name="Chandrabose M.N."/>
            <person name="Chavez D."/>
            <person name="Chavez A."/>
            <person name="Chen L."/>
            <person name="Chu H.-S."/>
            <person name="Claassen K.J."/>
            <person name="Cockrell R."/>
            <person name="Collins M."/>
            <person name="Cooper J.A."/>
            <person name="Cree A."/>
            <person name="Curry S.M."/>
            <person name="Da Y."/>
            <person name="Dao M.D."/>
            <person name="Das B."/>
            <person name="Davila M.-L."/>
            <person name="Davy-Carroll L."/>
            <person name="Denson S."/>
            <person name="Dinh H."/>
            <person name="Ebong V.E."/>
            <person name="Edwards J.R."/>
            <person name="Egan A."/>
            <person name="El-Daye J."/>
            <person name="Escobedo L."/>
            <person name="Fernandez S."/>
            <person name="Fernando P.R."/>
            <person name="Flagg N."/>
            <person name="Forbes L.D."/>
            <person name="Fowler R.G."/>
            <person name="Fu Q."/>
            <person name="Gabisi R.A."/>
            <person name="Ganer J."/>
            <person name="Garbino Pronczuk A."/>
            <person name="Garcia R.M."/>
            <person name="Garner T."/>
            <person name="Garrett T.E."/>
            <person name="Gonzalez D.A."/>
            <person name="Hamid H."/>
            <person name="Hawkins E.S."/>
            <person name="Hirani K."/>
            <person name="Hogues M.E."/>
            <person name="Hollins B."/>
            <person name="Hsiao C.-H."/>
            <person name="Jabil R."/>
            <person name="James M.L."/>
            <person name="Jhangiani S.N."/>
            <person name="Johnson B."/>
            <person name="Johnson Q."/>
            <person name="Joshi V."/>
            <person name="Kalu J.B."/>
            <person name="Kam C."/>
            <person name="Kashfia A."/>
            <person name="Keebler J."/>
            <person name="Kisamo H."/>
            <person name="Kovar C.L."/>
            <person name="Lago L.A."/>
            <person name="Lai C.-Y."/>
            <person name="Laidlaw J."/>
            <person name="Lara F."/>
            <person name="Le T.-K."/>
            <person name="Lee S.L."/>
            <person name="Legall F.H."/>
            <person name="Lemon S.J."/>
            <person name="Lewis L.R."/>
            <person name="Li B."/>
            <person name="Liu Y."/>
            <person name="Liu Y.-S."/>
            <person name="Lopez J."/>
            <person name="Lozado R.J."/>
            <person name="Lu J."/>
            <person name="Madu R.C."/>
            <person name="Maheshwari M."/>
            <person name="Maheshwari R."/>
            <person name="Malloy K."/>
            <person name="Martinez E."/>
            <person name="Mathew T."/>
            <person name="Mercado I.C."/>
            <person name="Mercado C."/>
            <person name="Meyer B."/>
            <person name="Montgomery K."/>
            <person name="Morgan M.B."/>
            <person name="Munidasa M."/>
            <person name="Nazareth L.V."/>
            <person name="Nelson J."/>
            <person name="Ng B.M."/>
            <person name="Nguyen N.B."/>
            <person name="Nguyen P.Q."/>
            <person name="Nguyen T."/>
            <person name="Obregon M."/>
            <person name="Okwuonu G.O."/>
            <person name="Onwere C.G."/>
            <person name="Orozco G."/>
            <person name="Parra A."/>
            <person name="Patel S."/>
            <person name="Patil S."/>
            <person name="Perez A."/>
            <person name="Perez Y."/>
            <person name="Pham C."/>
            <person name="Primus E.L."/>
            <person name="Pu L.-L."/>
            <person name="Puazo M."/>
            <person name="Qin X."/>
            <person name="Quiroz J.B."/>
            <person name="Reese J."/>
            <person name="Richards S."/>
            <person name="Rives C.M."/>
            <person name="Robberts R."/>
            <person name="Ruiz S.J."/>
            <person name="Ruiz M.J."/>
            <person name="Santibanez J."/>
            <person name="Schneider B.W."/>
            <person name="Sisson I."/>
            <person name="Smith M."/>
            <person name="Sodergren E."/>
            <person name="Song X.-Z."/>
            <person name="Song B.B."/>
            <person name="Summersgill H."/>
            <person name="Thelus R."/>
            <person name="Thornton R.D."/>
            <person name="Trejos Z.Y."/>
            <person name="Usmani K."/>
            <person name="Vattathil S."/>
            <person name="Villasana D."/>
            <person name="Walker D.L."/>
            <person name="Wang S."/>
            <person name="Wang K."/>
            <person name="White C.S."/>
            <person name="Williams A.C."/>
            <person name="Williamson J."/>
            <person name="Wilson K."/>
            <person name="Woghiren I.O."/>
            <person name="Woodworth J.R."/>
            <person name="Worley K.C."/>
            <person name="Wright R.A."/>
            <person name="Wu W."/>
            <person name="Young L."/>
            <person name="Zhang L."/>
            <person name="Zhang J."/>
            <person name="Zhu Y."/>
            <person name="Muzny D.M."/>
            <person name="Weinstock G."/>
            <person name="Gibbs R.A."/>
        </authorList>
    </citation>
    <scope>NUCLEOTIDE SEQUENCE [LARGE SCALE GENOMIC DNA]</scope>
    <source>
        <strain evidence="3">LSR1</strain>
    </source>
</reference>
<protein>
    <submittedName>
        <fullName evidence="2">Uncharacterized protein</fullName>
    </submittedName>
</protein>
<feature type="compositionally biased region" description="Polar residues" evidence="1">
    <location>
        <begin position="172"/>
        <end position="189"/>
    </location>
</feature>
<dbReference type="AlphaFoldDB" id="A0A8R2JMD8"/>
<feature type="region of interest" description="Disordered" evidence="1">
    <location>
        <begin position="157"/>
        <end position="241"/>
    </location>
</feature>
<evidence type="ECO:0000313" key="3">
    <source>
        <dbReference type="Proteomes" id="UP000007819"/>
    </source>
</evidence>